<keyword evidence="8" id="KW-1185">Reference proteome</keyword>
<dbReference type="GO" id="GO:0016052">
    <property type="term" value="P:carbohydrate catabolic process"/>
    <property type="evidence" value="ECO:0007669"/>
    <property type="project" value="InterPro"/>
</dbReference>
<dbReference type="GO" id="GO:0000287">
    <property type="term" value="F:magnesium ion binding"/>
    <property type="evidence" value="ECO:0007669"/>
    <property type="project" value="TreeGrafter"/>
</dbReference>
<feature type="domain" description="Mandelate racemase/muconate lactonizing enzyme C-terminal" evidence="6">
    <location>
        <begin position="358"/>
        <end position="454"/>
    </location>
</feature>
<dbReference type="CDD" id="cd03324">
    <property type="entry name" value="rTSbeta_L-fuconate_dehydratase"/>
    <property type="match status" value="1"/>
</dbReference>
<proteinExistence type="predicted"/>
<dbReference type="PROSITE" id="PS00909">
    <property type="entry name" value="MR_MLE_2"/>
    <property type="match status" value="1"/>
</dbReference>
<comment type="cofactor">
    <cofactor evidence="1">
        <name>Mg(2+)</name>
        <dbReference type="ChEBI" id="CHEBI:18420"/>
    </cofactor>
</comment>
<dbReference type="Gene3D" id="3.30.390.10">
    <property type="entry name" value="Enolase-like, N-terminal domain"/>
    <property type="match status" value="1"/>
</dbReference>
<feature type="transmembrane region" description="Helical" evidence="5">
    <location>
        <begin position="21"/>
        <end position="42"/>
    </location>
</feature>
<dbReference type="GO" id="GO:0009063">
    <property type="term" value="P:amino acid catabolic process"/>
    <property type="evidence" value="ECO:0007669"/>
    <property type="project" value="InterPro"/>
</dbReference>
<keyword evidence="4" id="KW-0456">Lyase</keyword>
<protein>
    <recommendedName>
        <fullName evidence="6">Mandelate racemase/muconate lactonizing enzyme C-terminal domain-containing protein</fullName>
    </recommendedName>
</protein>
<dbReference type="InterPro" id="IPR029065">
    <property type="entry name" value="Enolase_C-like"/>
</dbReference>
<dbReference type="InterPro" id="IPR034610">
    <property type="entry name" value="L-fuconate_dehydratase"/>
</dbReference>
<evidence type="ECO:0000256" key="1">
    <source>
        <dbReference type="ARBA" id="ARBA00001946"/>
    </source>
</evidence>
<dbReference type="SFLD" id="SFLDF00111">
    <property type="entry name" value="L-fuconate_dehydratase"/>
    <property type="match status" value="1"/>
</dbReference>
<keyword evidence="5" id="KW-0812">Transmembrane</keyword>
<dbReference type="SUPFAM" id="SSF51604">
    <property type="entry name" value="Enolase C-terminal domain-like"/>
    <property type="match status" value="1"/>
</dbReference>
<dbReference type="GO" id="GO:0050023">
    <property type="term" value="F:L-fuconate dehydratase activity"/>
    <property type="evidence" value="ECO:0007669"/>
    <property type="project" value="InterPro"/>
</dbReference>
<keyword evidence="2" id="KW-0479">Metal-binding</keyword>
<name>A0A0B7NI55_9FUNG</name>
<sequence length="592" mass="66934">MTASIKQVASNASKVPLWIRTWVLVSSLIVTWDFGYCLLRPLSMEGGSLNFLWKPYNLYAKIDYFYGWPAYDSQDGFTGAQALMNVIETLLNFLYLGLLKNEKVNVGQANLIGFSAALMTLSKTILYWLIEPFSGYQHIGHNNMKDLALLWIIPNGFWIVVPSLIVFEIRDIRFPTSKSLDGSDAMNKDPDYSAAYVVFYTDVVDFEGHGMTFTCGRGNETVCCCIEQLSVKFINKKLRDLVADMRATHQICTGDSQLRWIGPEKGVIQLATGAVINAIWDLWAKAVEKPVWKLVVDMTPEEFVQCIDFRYITDVLTPEEAIEILRENVATKAEHEADVRAHGYPSYTTSAGWLGYSDEKVRKLIRESKAEGFTYFKQKVGSDKQADIRRAGIIREEIGDEGVLMMDANQVWDVQEAIDWMQDLLPFNPLFIEEPTSPDDVLGHAAIRKALYPRTKVATGEHIQNRIIFKQLFQAQAIDFCQIDSCRVAGVNEVLAILLMAKKFNVPVWPHAGGVGLCEYVQHLSLIDYICVAGTNKGRALEYVDHLHEHFVDPVVMKNGRYTAPLTPGYSIQMKRDSIDNYTFPDGKMHLQ</sequence>
<dbReference type="Gene3D" id="3.20.20.120">
    <property type="entry name" value="Enolase-like C-terminal domain"/>
    <property type="match status" value="1"/>
</dbReference>
<keyword evidence="3" id="KW-0460">Magnesium</keyword>
<dbReference type="InterPro" id="IPR046945">
    <property type="entry name" value="RHMD-like"/>
</dbReference>
<accession>A0A0B7NI55</accession>
<organism evidence="7 8">
    <name type="scientific">Parasitella parasitica</name>
    <dbReference type="NCBI Taxonomy" id="35722"/>
    <lineage>
        <taxon>Eukaryota</taxon>
        <taxon>Fungi</taxon>
        <taxon>Fungi incertae sedis</taxon>
        <taxon>Mucoromycota</taxon>
        <taxon>Mucoromycotina</taxon>
        <taxon>Mucoromycetes</taxon>
        <taxon>Mucorales</taxon>
        <taxon>Mucorineae</taxon>
        <taxon>Mucoraceae</taxon>
        <taxon>Parasitella</taxon>
    </lineage>
</organism>
<evidence type="ECO:0000259" key="6">
    <source>
        <dbReference type="SMART" id="SM00922"/>
    </source>
</evidence>
<gene>
    <name evidence="7" type="primary">PARPA_12573.1 scaffold 45109</name>
</gene>
<feature type="transmembrane region" description="Helical" evidence="5">
    <location>
        <begin position="82"/>
        <end position="99"/>
    </location>
</feature>
<dbReference type="SFLD" id="SFLDS00001">
    <property type="entry name" value="Enolase"/>
    <property type="match status" value="1"/>
</dbReference>
<evidence type="ECO:0000313" key="7">
    <source>
        <dbReference type="EMBL" id="CEP18271.1"/>
    </source>
</evidence>
<dbReference type="SFLD" id="SFLDG00179">
    <property type="entry name" value="mandelate_racemase"/>
    <property type="match status" value="1"/>
</dbReference>
<dbReference type="FunFam" id="3.20.20.120:FF:000007">
    <property type="entry name" value="Mitochondrial enolase superfamily member 1"/>
    <property type="match status" value="1"/>
</dbReference>
<feature type="transmembrane region" description="Helical" evidence="5">
    <location>
        <begin position="111"/>
        <end position="130"/>
    </location>
</feature>
<dbReference type="InterPro" id="IPR018110">
    <property type="entry name" value="Mandel_Rmase/mucon_lact_enz_CS"/>
</dbReference>
<dbReference type="PANTHER" id="PTHR13794:SF58">
    <property type="entry name" value="MITOCHONDRIAL ENOLASE SUPERFAMILY MEMBER 1"/>
    <property type="match status" value="1"/>
</dbReference>
<evidence type="ECO:0000256" key="5">
    <source>
        <dbReference type="SAM" id="Phobius"/>
    </source>
</evidence>
<evidence type="ECO:0000256" key="2">
    <source>
        <dbReference type="ARBA" id="ARBA00022723"/>
    </source>
</evidence>
<dbReference type="InterPro" id="IPR029017">
    <property type="entry name" value="Enolase-like_N"/>
</dbReference>
<evidence type="ECO:0000256" key="4">
    <source>
        <dbReference type="ARBA" id="ARBA00023239"/>
    </source>
</evidence>
<dbReference type="OrthoDB" id="14161at2759"/>
<evidence type="ECO:0000256" key="3">
    <source>
        <dbReference type="ARBA" id="ARBA00022842"/>
    </source>
</evidence>
<dbReference type="InterPro" id="IPR013342">
    <property type="entry name" value="Mandelate_racemase_C"/>
</dbReference>
<keyword evidence="5" id="KW-1133">Transmembrane helix</keyword>
<dbReference type="AlphaFoldDB" id="A0A0B7NI55"/>
<dbReference type="Proteomes" id="UP000054107">
    <property type="component" value="Unassembled WGS sequence"/>
</dbReference>
<keyword evidence="5" id="KW-0472">Membrane</keyword>
<dbReference type="SMART" id="SM00922">
    <property type="entry name" value="MR_MLE"/>
    <property type="match status" value="1"/>
</dbReference>
<dbReference type="STRING" id="35722.A0A0B7NI55"/>
<dbReference type="Pfam" id="PF13378">
    <property type="entry name" value="MR_MLE_C"/>
    <property type="match status" value="1"/>
</dbReference>
<dbReference type="SUPFAM" id="SSF54826">
    <property type="entry name" value="Enolase N-terminal domain-like"/>
    <property type="match status" value="1"/>
</dbReference>
<feature type="transmembrane region" description="Helical" evidence="5">
    <location>
        <begin position="150"/>
        <end position="169"/>
    </location>
</feature>
<dbReference type="InterPro" id="IPR036849">
    <property type="entry name" value="Enolase-like_C_sf"/>
</dbReference>
<evidence type="ECO:0000313" key="8">
    <source>
        <dbReference type="Proteomes" id="UP000054107"/>
    </source>
</evidence>
<dbReference type="EMBL" id="LN733769">
    <property type="protein sequence ID" value="CEP18271.1"/>
    <property type="molecule type" value="Genomic_DNA"/>
</dbReference>
<reference evidence="7 8" key="1">
    <citation type="submission" date="2014-09" db="EMBL/GenBank/DDBJ databases">
        <authorList>
            <person name="Ellenberger Sabrina"/>
        </authorList>
    </citation>
    <scope>NUCLEOTIDE SEQUENCE [LARGE SCALE GENOMIC DNA]</scope>
    <source>
        <strain evidence="7 8">CBS 412.66</strain>
    </source>
</reference>
<dbReference type="PANTHER" id="PTHR13794">
    <property type="entry name" value="ENOLASE SUPERFAMILY, MANDELATE RACEMASE"/>
    <property type="match status" value="1"/>
</dbReference>